<dbReference type="PANTHER" id="PTHR36307:SF1">
    <property type="entry name" value="FLAGELLA BASAL BODY P-RING FORMATION PROTEIN FLGA"/>
    <property type="match status" value="1"/>
</dbReference>
<feature type="domain" description="SAF" evidence="5">
    <location>
        <begin position="36"/>
        <end position="98"/>
    </location>
</feature>
<dbReference type="Gene3D" id="3.90.1210.10">
    <property type="entry name" value="Antifreeze-like/N-acetylneuraminic acid synthase C-terminal domain"/>
    <property type="match status" value="1"/>
</dbReference>
<keyword evidence="6" id="KW-0966">Cell projection</keyword>
<sequence>MRFSRNYAVNLARSGAVSVLLFSAGMVPQTALAATRYAVVPTATIFPGEIIGAGRVTEVEVTNPNLAGGYATDVSDVIGKVSKRTLVPGRTIPVGSLREPFAVQRGSTMRMTVNTGGMTISAAGTPLQDAMVGDVVRMRNLDTGVIVSGTVMADGTVEVMQK</sequence>
<dbReference type="PANTHER" id="PTHR36307">
    <property type="entry name" value="FLAGELLA BASAL BODY P-RING FORMATION PROTEIN FLGA"/>
    <property type="match status" value="1"/>
</dbReference>
<dbReference type="GO" id="GO:0044780">
    <property type="term" value="P:bacterial-type flagellum assembly"/>
    <property type="evidence" value="ECO:0007669"/>
    <property type="project" value="InterPro"/>
</dbReference>
<evidence type="ECO:0000313" key="7">
    <source>
        <dbReference type="Proteomes" id="UP000477849"/>
    </source>
</evidence>
<dbReference type="SMART" id="SM00858">
    <property type="entry name" value="SAF"/>
    <property type="match status" value="1"/>
</dbReference>
<keyword evidence="7" id="KW-1185">Reference proteome</keyword>
<dbReference type="NCBIfam" id="TIGR03170">
    <property type="entry name" value="flgA_cterm"/>
    <property type="match status" value="1"/>
</dbReference>
<evidence type="ECO:0000256" key="4">
    <source>
        <dbReference type="RuleBase" id="RU362063"/>
    </source>
</evidence>
<keyword evidence="6" id="KW-0969">Cilium</keyword>
<gene>
    <name evidence="6" type="primary">flgA</name>
    <name evidence="6" type="ORF">G6N76_13095</name>
</gene>
<evidence type="ECO:0000256" key="1">
    <source>
        <dbReference type="ARBA" id="ARBA00004418"/>
    </source>
</evidence>
<evidence type="ECO:0000313" key="6">
    <source>
        <dbReference type="EMBL" id="NGO64603.1"/>
    </source>
</evidence>
<comment type="caution">
    <text evidence="6">The sequence shown here is derived from an EMBL/GenBank/DDBJ whole genome shotgun (WGS) entry which is preliminary data.</text>
</comment>
<accession>A0A6M1S0U7</accession>
<reference evidence="6 7" key="1">
    <citation type="submission" date="2020-02" db="EMBL/GenBank/DDBJ databases">
        <title>Genome sequence of the type strain CCBAU10050 of Rhizobium daejeonense.</title>
        <authorList>
            <person name="Gao J."/>
            <person name="Sun J."/>
        </authorList>
    </citation>
    <scope>NUCLEOTIDE SEQUENCE [LARGE SCALE GENOMIC DNA]</scope>
    <source>
        <strain evidence="6 7">CCBAU10050</strain>
    </source>
</reference>
<dbReference type="EMBL" id="JAAKZH010000004">
    <property type="protein sequence ID" value="NGO64603.1"/>
    <property type="molecule type" value="Genomic_DNA"/>
</dbReference>
<dbReference type="Gene3D" id="2.30.30.760">
    <property type="match status" value="1"/>
</dbReference>
<feature type="signal peptide" evidence="4">
    <location>
        <begin position="1"/>
        <end position="33"/>
    </location>
</feature>
<dbReference type="InterPro" id="IPR017585">
    <property type="entry name" value="SAF_FlgA"/>
</dbReference>
<dbReference type="InterPro" id="IPR013974">
    <property type="entry name" value="SAF"/>
</dbReference>
<dbReference type="Pfam" id="PF13144">
    <property type="entry name" value="ChapFlgA"/>
    <property type="match status" value="1"/>
</dbReference>
<keyword evidence="2 4" id="KW-0732">Signal</keyword>
<organism evidence="6 7">
    <name type="scientific">Rhizobium daejeonense</name>
    <dbReference type="NCBI Taxonomy" id="240521"/>
    <lineage>
        <taxon>Bacteria</taxon>
        <taxon>Pseudomonadati</taxon>
        <taxon>Pseudomonadota</taxon>
        <taxon>Alphaproteobacteria</taxon>
        <taxon>Hyphomicrobiales</taxon>
        <taxon>Rhizobiaceae</taxon>
        <taxon>Rhizobium/Agrobacterium group</taxon>
        <taxon>Rhizobium</taxon>
    </lineage>
</organism>
<dbReference type="CDD" id="cd11614">
    <property type="entry name" value="SAF_CpaB_FlgA_like"/>
    <property type="match status" value="1"/>
</dbReference>
<dbReference type="InterPro" id="IPR039246">
    <property type="entry name" value="Flagellar_FlgA"/>
</dbReference>
<keyword evidence="4" id="KW-1005">Bacterial flagellum biogenesis</keyword>
<name>A0A6M1S0U7_9HYPH</name>
<evidence type="ECO:0000256" key="2">
    <source>
        <dbReference type="ARBA" id="ARBA00022729"/>
    </source>
</evidence>
<dbReference type="Proteomes" id="UP000477849">
    <property type="component" value="Unassembled WGS sequence"/>
</dbReference>
<feature type="chain" id="PRO_5027155062" description="Flagella basal body P-ring formation protein FlgA" evidence="4">
    <location>
        <begin position="34"/>
        <end position="162"/>
    </location>
</feature>
<keyword evidence="6" id="KW-0282">Flagellum</keyword>
<keyword evidence="3 4" id="KW-0574">Periplasm</keyword>
<dbReference type="AlphaFoldDB" id="A0A6M1S0U7"/>
<comment type="function">
    <text evidence="4">Involved in the assembly process of the P-ring formation. It may associate with FlgF on the rod constituting a structure essential for the P-ring assembly or may act as a modulator protein for the P-ring assembly.</text>
</comment>
<evidence type="ECO:0000256" key="3">
    <source>
        <dbReference type="ARBA" id="ARBA00022764"/>
    </source>
</evidence>
<protein>
    <recommendedName>
        <fullName evidence="4">Flagella basal body P-ring formation protein FlgA</fullName>
    </recommendedName>
</protein>
<proteinExistence type="inferred from homology"/>
<dbReference type="GO" id="GO:0042597">
    <property type="term" value="C:periplasmic space"/>
    <property type="evidence" value="ECO:0007669"/>
    <property type="project" value="UniProtKB-SubCell"/>
</dbReference>
<comment type="similarity">
    <text evidence="4">Belongs to the FlgA family.</text>
</comment>
<comment type="subcellular location">
    <subcellularLocation>
        <location evidence="1 4">Periplasm</location>
    </subcellularLocation>
</comment>
<evidence type="ECO:0000259" key="5">
    <source>
        <dbReference type="SMART" id="SM00858"/>
    </source>
</evidence>
<dbReference type="RefSeq" id="WP_163903384.1">
    <property type="nucleotide sequence ID" value="NZ_CP048427.1"/>
</dbReference>